<dbReference type="InterPro" id="IPR036322">
    <property type="entry name" value="WD40_repeat_dom_sf"/>
</dbReference>
<dbReference type="EMBL" id="KN818222">
    <property type="protein sequence ID" value="KIL71161.1"/>
    <property type="molecule type" value="Genomic_DNA"/>
</dbReference>
<dbReference type="AlphaFoldDB" id="A0A0C2XNK0"/>
<dbReference type="SUPFAM" id="SSF50978">
    <property type="entry name" value="WD40 repeat-like"/>
    <property type="match status" value="1"/>
</dbReference>
<dbReference type="PANTHER" id="PTHR19855:SF11">
    <property type="entry name" value="RIBOSOME BIOGENESIS PROTEIN WDR12"/>
    <property type="match status" value="1"/>
</dbReference>
<dbReference type="Gene3D" id="2.130.10.10">
    <property type="entry name" value="YVTN repeat-like/Quinoprotein amine dehydrogenase"/>
    <property type="match status" value="1"/>
</dbReference>
<dbReference type="InterPro" id="IPR012972">
    <property type="entry name" value="NLE"/>
</dbReference>
<evidence type="ECO:0000313" key="8">
    <source>
        <dbReference type="EMBL" id="KIL71161.1"/>
    </source>
</evidence>
<gene>
    <name evidence="8" type="ORF">M378DRAFT_114239</name>
</gene>
<dbReference type="InParanoid" id="A0A0C2XNK0"/>
<dbReference type="InterPro" id="IPR015943">
    <property type="entry name" value="WD40/YVTN_repeat-like_dom_sf"/>
</dbReference>
<sequence length="502" mass="54741">MESTSQPVIFTTQTSFPLPYQKFFIPTSWRRYHLSQLVNKALSLSKIVPFDFLVKGEILRTSLGEWCAEHGVGEEETLEIEYIESVLPPQKLSDFPHDDWVSSVSCQPDGYFVTGSYDGIVRMFNYSRTLITSSKLHNAPITSITTMDDASYTSNSAQLVATASHDLTALLTRFTQTSDDQEDQEDSNLSTTTTTTKATPLAALHLHTSPLTCITSNENSTHLLTASWDSLIGVWDTKVPGEHEIGDIRASAPGPSRKRRKVVEEEQDEQWAAEGAGVNGGPNRSTVTVVVETKNVKRKAPITVLKSHKSRVSCALFGSQFRGIEGRAYSCGFDSTVRVWDVETGLCEHTINASEKAFTSLALPSTNLAVATATDRSMTMYDLRIPTTAVPAAPESSYMHPSTPSCIALPSYSGPKAQSATSSVTSVNEVITGAYDGIVRMWDLRSTKSAVTSFDAFGNERDKDSKKVLAVDWNAEKGVVGIGGEGGFVVWSFKEDVVSSRS</sequence>
<evidence type="ECO:0000256" key="6">
    <source>
        <dbReference type="SAM" id="MobiDB-lite"/>
    </source>
</evidence>
<name>A0A0C2XNK0_AMAMK</name>
<keyword evidence="3" id="KW-0677">Repeat</keyword>
<keyword evidence="2 5" id="KW-0853">WD repeat</keyword>
<keyword evidence="9" id="KW-1185">Reference proteome</keyword>
<dbReference type="PANTHER" id="PTHR19855">
    <property type="entry name" value="WD40 REPEAT PROTEIN 12, 37"/>
    <property type="match status" value="1"/>
</dbReference>
<evidence type="ECO:0000256" key="3">
    <source>
        <dbReference type="ARBA" id="ARBA00022737"/>
    </source>
</evidence>
<feature type="repeat" description="WD" evidence="5">
    <location>
        <begin position="430"/>
        <end position="452"/>
    </location>
</feature>
<dbReference type="InterPro" id="IPR019775">
    <property type="entry name" value="WD40_repeat_CS"/>
</dbReference>
<protein>
    <recommendedName>
        <fullName evidence="7">NLE domain-containing protein</fullName>
    </recommendedName>
</protein>
<keyword evidence="4" id="KW-0539">Nucleus</keyword>
<feature type="repeat" description="WD" evidence="5">
    <location>
        <begin position="305"/>
        <end position="350"/>
    </location>
</feature>
<dbReference type="STRING" id="946122.A0A0C2XNK0"/>
<dbReference type="PROSITE" id="PS00678">
    <property type="entry name" value="WD_REPEATS_1"/>
    <property type="match status" value="1"/>
</dbReference>
<proteinExistence type="predicted"/>
<comment type="subcellular location">
    <subcellularLocation>
        <location evidence="1">Nucleus</location>
        <location evidence="1">Nucleolus</location>
    </subcellularLocation>
</comment>
<dbReference type="SMART" id="SM00320">
    <property type="entry name" value="WD40"/>
    <property type="match status" value="7"/>
</dbReference>
<evidence type="ECO:0000256" key="2">
    <source>
        <dbReference type="ARBA" id="ARBA00022574"/>
    </source>
</evidence>
<evidence type="ECO:0000256" key="1">
    <source>
        <dbReference type="ARBA" id="ARBA00004604"/>
    </source>
</evidence>
<feature type="domain" description="NLE" evidence="7">
    <location>
        <begin position="8"/>
        <end position="66"/>
    </location>
</feature>
<evidence type="ECO:0000256" key="4">
    <source>
        <dbReference type="ARBA" id="ARBA00023242"/>
    </source>
</evidence>
<feature type="region of interest" description="Disordered" evidence="6">
    <location>
        <begin position="176"/>
        <end position="195"/>
    </location>
</feature>
<dbReference type="OrthoDB" id="10251381at2759"/>
<feature type="repeat" description="WD" evidence="5">
    <location>
        <begin position="204"/>
        <end position="236"/>
    </location>
</feature>
<dbReference type="Proteomes" id="UP000054549">
    <property type="component" value="Unassembled WGS sequence"/>
</dbReference>
<reference evidence="8 9" key="1">
    <citation type="submission" date="2014-04" db="EMBL/GenBank/DDBJ databases">
        <title>Evolutionary Origins and Diversification of the Mycorrhizal Mutualists.</title>
        <authorList>
            <consortium name="DOE Joint Genome Institute"/>
            <consortium name="Mycorrhizal Genomics Consortium"/>
            <person name="Kohler A."/>
            <person name="Kuo A."/>
            <person name="Nagy L.G."/>
            <person name="Floudas D."/>
            <person name="Copeland A."/>
            <person name="Barry K.W."/>
            <person name="Cichocki N."/>
            <person name="Veneault-Fourrey C."/>
            <person name="LaButti K."/>
            <person name="Lindquist E.A."/>
            <person name="Lipzen A."/>
            <person name="Lundell T."/>
            <person name="Morin E."/>
            <person name="Murat C."/>
            <person name="Riley R."/>
            <person name="Ohm R."/>
            <person name="Sun H."/>
            <person name="Tunlid A."/>
            <person name="Henrissat B."/>
            <person name="Grigoriev I.V."/>
            <person name="Hibbett D.S."/>
            <person name="Martin F."/>
        </authorList>
    </citation>
    <scope>NUCLEOTIDE SEQUENCE [LARGE SCALE GENOMIC DNA]</scope>
    <source>
        <strain evidence="8 9">Koide BX008</strain>
    </source>
</reference>
<dbReference type="PROSITE" id="PS50294">
    <property type="entry name" value="WD_REPEATS_REGION"/>
    <property type="match status" value="1"/>
</dbReference>
<dbReference type="HOGENOM" id="CLU_000288_57_0_1"/>
<dbReference type="InterPro" id="IPR020472">
    <property type="entry name" value="WD40_PAC1"/>
</dbReference>
<dbReference type="PRINTS" id="PR00320">
    <property type="entry name" value="GPROTEINBRPT"/>
</dbReference>
<organism evidence="8 9">
    <name type="scientific">Amanita muscaria (strain Koide BX008)</name>
    <dbReference type="NCBI Taxonomy" id="946122"/>
    <lineage>
        <taxon>Eukaryota</taxon>
        <taxon>Fungi</taxon>
        <taxon>Dikarya</taxon>
        <taxon>Basidiomycota</taxon>
        <taxon>Agaricomycotina</taxon>
        <taxon>Agaricomycetes</taxon>
        <taxon>Agaricomycetidae</taxon>
        <taxon>Agaricales</taxon>
        <taxon>Pluteineae</taxon>
        <taxon>Amanitaceae</taxon>
        <taxon>Amanita</taxon>
    </lineage>
</organism>
<dbReference type="PROSITE" id="PS50082">
    <property type="entry name" value="WD_REPEATS_2"/>
    <property type="match status" value="3"/>
</dbReference>
<dbReference type="InterPro" id="IPR001680">
    <property type="entry name" value="WD40_rpt"/>
</dbReference>
<dbReference type="GO" id="GO:0005730">
    <property type="term" value="C:nucleolus"/>
    <property type="evidence" value="ECO:0007669"/>
    <property type="project" value="UniProtKB-SubCell"/>
</dbReference>
<dbReference type="Pfam" id="PF00400">
    <property type="entry name" value="WD40"/>
    <property type="match status" value="4"/>
</dbReference>
<dbReference type="FunCoup" id="A0A0C2XNK0">
    <property type="interactions" value="432"/>
</dbReference>
<accession>A0A0C2XNK0</accession>
<evidence type="ECO:0000313" key="9">
    <source>
        <dbReference type="Proteomes" id="UP000054549"/>
    </source>
</evidence>
<dbReference type="Pfam" id="PF08154">
    <property type="entry name" value="NLE"/>
    <property type="match status" value="1"/>
</dbReference>
<evidence type="ECO:0000256" key="5">
    <source>
        <dbReference type="PROSITE-ProRule" id="PRU00221"/>
    </source>
</evidence>
<evidence type="ECO:0000259" key="7">
    <source>
        <dbReference type="Pfam" id="PF08154"/>
    </source>
</evidence>